<dbReference type="OrthoDB" id="5956163at2759"/>
<dbReference type="InterPro" id="IPR023753">
    <property type="entry name" value="FAD/NAD-binding_dom"/>
</dbReference>
<dbReference type="PROSITE" id="PS00076">
    <property type="entry name" value="PYRIDINE_REDOX_1"/>
    <property type="match status" value="1"/>
</dbReference>
<keyword evidence="6 16" id="KW-0285">Flavoprotein</keyword>
<evidence type="ECO:0000256" key="11">
    <source>
        <dbReference type="ARBA" id="ARBA00023284"/>
    </source>
</evidence>
<comment type="catalytic activity">
    <reaction evidence="17">
        <text>2 glutathione + NADP(+) = glutathione disulfide + NADPH + H(+)</text>
        <dbReference type="Rhea" id="RHEA:11740"/>
        <dbReference type="ChEBI" id="CHEBI:15378"/>
        <dbReference type="ChEBI" id="CHEBI:57783"/>
        <dbReference type="ChEBI" id="CHEBI:57925"/>
        <dbReference type="ChEBI" id="CHEBI:58297"/>
        <dbReference type="ChEBI" id="CHEBI:58349"/>
        <dbReference type="EC" id="1.8.1.7"/>
    </reaction>
</comment>
<dbReference type="InterPro" id="IPR012999">
    <property type="entry name" value="Pyr_OxRdtase_I_AS"/>
</dbReference>
<evidence type="ECO:0000256" key="2">
    <source>
        <dbReference type="ARBA" id="ARBA00007532"/>
    </source>
</evidence>
<dbReference type="PANTHER" id="PTHR42737">
    <property type="entry name" value="GLUTATHIONE REDUCTASE"/>
    <property type="match status" value="1"/>
</dbReference>
<dbReference type="PRINTS" id="PR00368">
    <property type="entry name" value="FADPNR"/>
</dbReference>
<feature type="binding site" evidence="14">
    <location>
        <position position="280"/>
    </location>
    <ligand>
        <name>NAD(+)</name>
        <dbReference type="ChEBI" id="CHEBI:57540"/>
    </ligand>
</feature>
<keyword evidence="9 16" id="KW-0560">Oxidoreductase</keyword>
<dbReference type="Pfam" id="PF02852">
    <property type="entry name" value="Pyr_redox_dim"/>
    <property type="match status" value="1"/>
</dbReference>
<sequence>MPPVTKPAHEKYDVVWIGGGSGGVAGSRRAASFGAKVALIEASDRLGGTCVNVGCVPKKIMWHAADIADKIRHAEGYQFKGPGIGLPQFDWEAFKPQRDAYIRRLNGIYDSNIMKEGVELHHGFGSVLSPTEVEVTRPDGTKYALKAGRIVIATGGRPTMPSDEAIPGASLGIDSDGFFDLKEQPRRVAVVGAGYIAVELAGVFHTLGSEVHMFIRGETVLRTFDPTLGEVLTKWMEHTGIHFHRGTHVKRVDGERGKSLRVSTDKGETIEVDEVLWAIGRHANTENLGLEKLGVEVDKHGNVVVDEYQNSRVPGIHALGDVAGRALLTPVAIAAGRRLSNRLYGPAKYQKDKLSYEDIPTVVFSHPPIGTVGLTEPEARKVYGDSAVKIYKSSFRALYFSMIPEEHKEPSMYKLICVGEEERVVGIHIIGLGSDEVMQGFAVAVKMGATKEDLDSTVAIHPTSGEELVTLR</sequence>
<keyword evidence="11 16" id="KW-0676">Redox-active center</keyword>
<keyword evidence="14" id="KW-0520">NAD</keyword>
<dbReference type="SUPFAM" id="SSF51905">
    <property type="entry name" value="FAD/NAD(P)-binding domain"/>
    <property type="match status" value="1"/>
</dbReference>
<dbReference type="PANTHER" id="PTHR42737:SF2">
    <property type="entry name" value="GLUTATHIONE REDUCTASE"/>
    <property type="match status" value="1"/>
</dbReference>
<dbReference type="GO" id="GO:0050661">
    <property type="term" value="F:NADP binding"/>
    <property type="evidence" value="ECO:0007669"/>
    <property type="project" value="InterPro"/>
</dbReference>
<dbReference type="FunFam" id="3.50.50.60:FF:000141">
    <property type="entry name" value="Glutathione reductase"/>
    <property type="match status" value="1"/>
</dbReference>
<dbReference type="FunCoup" id="A0A401GKL1">
    <property type="interactions" value="464"/>
</dbReference>
<evidence type="ECO:0000256" key="12">
    <source>
        <dbReference type="ARBA" id="ARBA00056905"/>
    </source>
</evidence>
<dbReference type="EC" id="1.8.1.7" evidence="3 17"/>
<keyword evidence="14" id="KW-0547">Nucleotide-binding</keyword>
<evidence type="ECO:0000313" key="21">
    <source>
        <dbReference type="Proteomes" id="UP000287166"/>
    </source>
</evidence>
<dbReference type="InterPro" id="IPR006322">
    <property type="entry name" value="Glutathione_Rdtase_euk/bac"/>
</dbReference>
<dbReference type="STRING" id="139825.A0A401GKL1"/>
<dbReference type="SUPFAM" id="SSF55424">
    <property type="entry name" value="FAD/NAD-linked reductases, dimerisation (C-terminal) domain"/>
    <property type="match status" value="1"/>
</dbReference>
<evidence type="ECO:0000256" key="7">
    <source>
        <dbReference type="ARBA" id="ARBA00022827"/>
    </source>
</evidence>
<protein>
    <recommendedName>
        <fullName evidence="4 17">Glutathione reductase</fullName>
        <ecNumber evidence="3 17">1.8.1.7</ecNumber>
    </recommendedName>
</protein>
<evidence type="ECO:0000256" key="3">
    <source>
        <dbReference type="ARBA" id="ARBA00012607"/>
    </source>
</evidence>
<dbReference type="RefSeq" id="XP_027613626.1">
    <property type="nucleotide sequence ID" value="XM_027757825.1"/>
</dbReference>
<feature type="binding site" evidence="14">
    <location>
        <position position="125"/>
    </location>
    <ligand>
        <name>FAD</name>
        <dbReference type="ChEBI" id="CHEBI:57692"/>
    </ligand>
</feature>
<dbReference type="GO" id="GO:0050660">
    <property type="term" value="F:flavin adenine dinucleotide binding"/>
    <property type="evidence" value="ECO:0007669"/>
    <property type="project" value="InterPro"/>
</dbReference>
<evidence type="ECO:0000256" key="8">
    <source>
        <dbReference type="ARBA" id="ARBA00022857"/>
    </source>
</evidence>
<dbReference type="GO" id="GO:0006749">
    <property type="term" value="P:glutathione metabolic process"/>
    <property type="evidence" value="ECO:0007669"/>
    <property type="project" value="InterPro"/>
</dbReference>
<reference evidence="20 21" key="1">
    <citation type="journal article" date="2018" name="Sci. Rep.">
        <title>Genome sequence of the cauliflower mushroom Sparassis crispa (Hanabiratake) and its association with beneficial usage.</title>
        <authorList>
            <person name="Kiyama R."/>
            <person name="Furutani Y."/>
            <person name="Kawaguchi K."/>
            <person name="Nakanishi T."/>
        </authorList>
    </citation>
    <scope>NUCLEOTIDE SEQUENCE [LARGE SCALE GENOMIC DNA]</scope>
</reference>
<evidence type="ECO:0000256" key="14">
    <source>
        <dbReference type="PIRSR" id="PIRSR000350-3"/>
    </source>
</evidence>
<feature type="domain" description="FAD/NAD(P)-binding" evidence="19">
    <location>
        <begin position="12"/>
        <end position="336"/>
    </location>
</feature>
<dbReference type="InterPro" id="IPR004099">
    <property type="entry name" value="Pyr_nucl-diS_OxRdtase_dimer"/>
</dbReference>
<feature type="domain" description="Pyridine nucleotide-disulphide oxidoreductase dimerisation" evidence="18">
    <location>
        <begin position="359"/>
        <end position="471"/>
    </location>
</feature>
<keyword evidence="7 14" id="KW-0274">FAD</keyword>
<dbReference type="GO" id="GO:0005829">
    <property type="term" value="C:cytosol"/>
    <property type="evidence" value="ECO:0007669"/>
    <property type="project" value="TreeGrafter"/>
</dbReference>
<dbReference type="FunFam" id="3.30.390.30:FF:000003">
    <property type="entry name" value="Glutathione reductase"/>
    <property type="match status" value="1"/>
</dbReference>
<dbReference type="Pfam" id="PF07992">
    <property type="entry name" value="Pyr_redox_2"/>
    <property type="match status" value="1"/>
</dbReference>
<dbReference type="NCBIfam" id="NF004776">
    <property type="entry name" value="PRK06116.1"/>
    <property type="match status" value="1"/>
</dbReference>
<keyword evidence="5 17" id="KW-0963">Cytoplasm</keyword>
<dbReference type="Gene3D" id="3.50.50.60">
    <property type="entry name" value="FAD/NAD(P)-binding domain"/>
    <property type="match status" value="2"/>
</dbReference>
<dbReference type="AlphaFoldDB" id="A0A401GKL1"/>
<keyword evidence="10" id="KW-1015">Disulfide bond</keyword>
<gene>
    <name evidence="20" type="ORF">SCP_0410980</name>
</gene>
<comment type="subcellular location">
    <subcellularLocation>
        <location evidence="1 17">Cytoplasm</location>
    </subcellularLocation>
</comment>
<dbReference type="GO" id="GO:0005739">
    <property type="term" value="C:mitochondrion"/>
    <property type="evidence" value="ECO:0007669"/>
    <property type="project" value="TreeGrafter"/>
</dbReference>
<dbReference type="GeneID" id="38779630"/>
<dbReference type="InterPro" id="IPR036188">
    <property type="entry name" value="FAD/NAD-bd_sf"/>
</dbReference>
<dbReference type="PIRSF" id="PIRSF000350">
    <property type="entry name" value="Mercury_reductase_MerA"/>
    <property type="match status" value="1"/>
</dbReference>
<dbReference type="InterPro" id="IPR001100">
    <property type="entry name" value="Pyr_nuc-diS_OxRdtase"/>
</dbReference>
<comment type="similarity">
    <text evidence="2 16">Belongs to the class-I pyridine nucleotide-disulfide oxidoreductase family.</text>
</comment>
<evidence type="ECO:0000256" key="10">
    <source>
        <dbReference type="ARBA" id="ARBA00023157"/>
    </source>
</evidence>
<dbReference type="InParanoid" id="A0A401GKL1"/>
<accession>A0A401GKL1</accession>
<keyword evidence="21" id="KW-1185">Reference proteome</keyword>
<dbReference type="GO" id="GO:0034599">
    <property type="term" value="P:cellular response to oxidative stress"/>
    <property type="evidence" value="ECO:0007669"/>
    <property type="project" value="TreeGrafter"/>
</dbReference>
<feature type="disulfide bond" description="Redox-active" evidence="15">
    <location>
        <begin position="50"/>
        <end position="55"/>
    </location>
</feature>
<comment type="caution">
    <text evidence="20">The sequence shown here is derived from an EMBL/GenBank/DDBJ whole genome shotgun (WGS) entry which is preliminary data.</text>
</comment>
<feature type="active site" description="Proton acceptor" evidence="13">
    <location>
        <position position="461"/>
    </location>
</feature>
<dbReference type="GO" id="GO:0045454">
    <property type="term" value="P:cell redox homeostasis"/>
    <property type="evidence" value="ECO:0007669"/>
    <property type="project" value="InterPro"/>
</dbReference>
<proteinExistence type="inferred from homology"/>
<evidence type="ECO:0000256" key="17">
    <source>
        <dbReference type="RuleBase" id="RU365016"/>
    </source>
</evidence>
<evidence type="ECO:0000256" key="15">
    <source>
        <dbReference type="PIRSR" id="PIRSR000350-4"/>
    </source>
</evidence>
<evidence type="ECO:0000256" key="6">
    <source>
        <dbReference type="ARBA" id="ARBA00022630"/>
    </source>
</evidence>
<keyword evidence="8 17" id="KW-0521">NADP</keyword>
<evidence type="ECO:0000259" key="19">
    <source>
        <dbReference type="Pfam" id="PF07992"/>
    </source>
</evidence>
<feature type="binding site" evidence="14">
    <location>
        <begin position="192"/>
        <end position="199"/>
    </location>
    <ligand>
        <name>NAD(+)</name>
        <dbReference type="ChEBI" id="CHEBI:57540"/>
    </ligand>
</feature>
<comment type="cofactor">
    <cofactor evidence="14">
        <name>FAD</name>
        <dbReference type="ChEBI" id="CHEBI:57692"/>
    </cofactor>
    <text evidence="14">Binds 1 FAD per subunit.</text>
</comment>
<feature type="binding site" evidence="14">
    <location>
        <position position="59"/>
    </location>
    <ligand>
        <name>FAD</name>
        <dbReference type="ChEBI" id="CHEBI:57692"/>
    </ligand>
</feature>
<dbReference type="PRINTS" id="PR00411">
    <property type="entry name" value="PNDRDTASEI"/>
</dbReference>
<evidence type="ECO:0000256" key="4">
    <source>
        <dbReference type="ARBA" id="ARBA00017111"/>
    </source>
</evidence>
<evidence type="ECO:0000256" key="1">
    <source>
        <dbReference type="ARBA" id="ARBA00004496"/>
    </source>
</evidence>
<dbReference type="InterPro" id="IPR046952">
    <property type="entry name" value="GSHR/TRXR-like"/>
</dbReference>
<dbReference type="NCBIfam" id="TIGR01421">
    <property type="entry name" value="gluta_reduc_1"/>
    <property type="match status" value="1"/>
</dbReference>
<evidence type="ECO:0000256" key="5">
    <source>
        <dbReference type="ARBA" id="ARBA00022490"/>
    </source>
</evidence>
<dbReference type="Proteomes" id="UP000287166">
    <property type="component" value="Unassembled WGS sequence"/>
</dbReference>
<dbReference type="EMBL" id="BFAD01000004">
    <property type="protein sequence ID" value="GBE82713.1"/>
    <property type="molecule type" value="Genomic_DNA"/>
</dbReference>
<feature type="binding site" evidence="14">
    <location>
        <position position="321"/>
    </location>
    <ligand>
        <name>FAD</name>
        <dbReference type="ChEBI" id="CHEBI:57692"/>
    </ligand>
</feature>
<evidence type="ECO:0000313" key="20">
    <source>
        <dbReference type="EMBL" id="GBE82713.1"/>
    </source>
</evidence>
<evidence type="ECO:0000259" key="18">
    <source>
        <dbReference type="Pfam" id="PF02852"/>
    </source>
</evidence>
<dbReference type="Gene3D" id="3.30.390.30">
    <property type="match status" value="1"/>
</dbReference>
<comment type="function">
    <text evidence="12 17">Catalyzes the reduction of glutathione disulfide (GSSG) to reduced glutathione (GSH). Constitutes the major mechanism to maintain a high GSH:GSSG ratio in the cytosol.</text>
</comment>
<evidence type="ECO:0000256" key="9">
    <source>
        <dbReference type="ARBA" id="ARBA00023002"/>
    </source>
</evidence>
<dbReference type="InterPro" id="IPR016156">
    <property type="entry name" value="FAD/NAD-linked_Rdtase_dimer_sf"/>
</dbReference>
<dbReference type="GO" id="GO:0004362">
    <property type="term" value="F:glutathione-disulfide reductase (NADPH) activity"/>
    <property type="evidence" value="ECO:0007669"/>
    <property type="project" value="UniProtKB-EC"/>
</dbReference>
<evidence type="ECO:0000256" key="13">
    <source>
        <dbReference type="PIRSR" id="PIRSR000350-2"/>
    </source>
</evidence>
<evidence type="ECO:0000256" key="16">
    <source>
        <dbReference type="RuleBase" id="RU003691"/>
    </source>
</evidence>
<name>A0A401GKL1_9APHY</name>
<organism evidence="20 21">
    <name type="scientific">Sparassis crispa</name>
    <dbReference type="NCBI Taxonomy" id="139825"/>
    <lineage>
        <taxon>Eukaryota</taxon>
        <taxon>Fungi</taxon>
        <taxon>Dikarya</taxon>
        <taxon>Basidiomycota</taxon>
        <taxon>Agaricomycotina</taxon>
        <taxon>Agaricomycetes</taxon>
        <taxon>Polyporales</taxon>
        <taxon>Sparassidaceae</taxon>
        <taxon>Sparassis</taxon>
    </lineage>
</organism>